<dbReference type="RefSeq" id="WP_343944125.1">
    <property type="nucleotide sequence ID" value="NZ_BAAAHP010000161.1"/>
</dbReference>
<evidence type="ECO:0000259" key="1">
    <source>
        <dbReference type="Pfam" id="PF12697"/>
    </source>
</evidence>
<comment type="caution">
    <text evidence="2">The sequence shown here is derived from an EMBL/GenBank/DDBJ whole genome shotgun (WGS) entry which is preliminary data.</text>
</comment>
<dbReference type="Proteomes" id="UP001499967">
    <property type="component" value="Unassembled WGS sequence"/>
</dbReference>
<feature type="domain" description="AB hydrolase-1" evidence="1">
    <location>
        <begin position="14"/>
        <end position="239"/>
    </location>
</feature>
<dbReference type="SUPFAM" id="SSF53474">
    <property type="entry name" value="alpha/beta-Hydrolases"/>
    <property type="match status" value="1"/>
</dbReference>
<dbReference type="Gene3D" id="3.40.50.1820">
    <property type="entry name" value="alpha/beta hydrolase"/>
    <property type="match status" value="1"/>
</dbReference>
<dbReference type="PRINTS" id="PR00111">
    <property type="entry name" value="ABHYDROLASE"/>
</dbReference>
<protein>
    <submittedName>
        <fullName evidence="2">Alpha/beta hydrolase</fullName>
    </submittedName>
</protein>
<sequence length="258" mass="27473">MLLPHDDAGDGRTVVLLHARPTDRRMWREHLPLLGAAGYRAIAPDLPGYGGAVLPERHETPPAHDVLETLDHLGVDRFALVGNSLGALVGLQTALAAPDRLDGLLLIGYRRHDQPASDLLDRAWEQERTALAAGDLDGAVRAGADAWLSPEAPPETRAHVAEMLRGNLELRRAHGEPPRAADPTPAELRQLDGRVTVAVGEQDMPDFHTGGAVLAEATGAGQVVVVPGAAHLVPLDQPLWTCGLVQGLLHRSARGSRT</sequence>
<reference evidence="3" key="1">
    <citation type="journal article" date="2019" name="Int. J. Syst. Evol. Microbiol.">
        <title>The Global Catalogue of Microorganisms (GCM) 10K type strain sequencing project: providing services to taxonomists for standard genome sequencing and annotation.</title>
        <authorList>
            <consortium name="The Broad Institute Genomics Platform"/>
            <consortium name="The Broad Institute Genome Sequencing Center for Infectious Disease"/>
            <person name="Wu L."/>
            <person name="Ma J."/>
        </authorList>
    </citation>
    <scope>NUCLEOTIDE SEQUENCE [LARGE SCALE GENOMIC DNA]</scope>
    <source>
        <strain evidence="3">JCM 11117</strain>
    </source>
</reference>
<accession>A0ABP3YJ22</accession>
<evidence type="ECO:0000313" key="2">
    <source>
        <dbReference type="EMBL" id="GAA0895469.1"/>
    </source>
</evidence>
<dbReference type="InterPro" id="IPR050266">
    <property type="entry name" value="AB_hydrolase_sf"/>
</dbReference>
<dbReference type="InterPro" id="IPR000073">
    <property type="entry name" value="AB_hydrolase_1"/>
</dbReference>
<dbReference type="PANTHER" id="PTHR43798">
    <property type="entry name" value="MONOACYLGLYCEROL LIPASE"/>
    <property type="match status" value="1"/>
</dbReference>
<dbReference type="InterPro" id="IPR029058">
    <property type="entry name" value="AB_hydrolase_fold"/>
</dbReference>
<dbReference type="Pfam" id="PF12697">
    <property type="entry name" value="Abhydrolase_6"/>
    <property type="match status" value="1"/>
</dbReference>
<dbReference type="EMBL" id="BAAAHP010000161">
    <property type="protein sequence ID" value="GAA0895469.1"/>
    <property type="molecule type" value="Genomic_DNA"/>
</dbReference>
<dbReference type="GO" id="GO:0016787">
    <property type="term" value="F:hydrolase activity"/>
    <property type="evidence" value="ECO:0007669"/>
    <property type="project" value="UniProtKB-KW"/>
</dbReference>
<dbReference type="InterPro" id="IPR000639">
    <property type="entry name" value="Epox_hydrolase-like"/>
</dbReference>
<name>A0ABP3YJ22_9PSEU</name>
<gene>
    <name evidence="2" type="ORF">GCM10009559_51290</name>
</gene>
<evidence type="ECO:0000313" key="3">
    <source>
        <dbReference type="Proteomes" id="UP001499967"/>
    </source>
</evidence>
<proteinExistence type="predicted"/>
<organism evidence="2 3">
    <name type="scientific">Pseudonocardia zijingensis</name>
    <dbReference type="NCBI Taxonomy" id="153376"/>
    <lineage>
        <taxon>Bacteria</taxon>
        <taxon>Bacillati</taxon>
        <taxon>Actinomycetota</taxon>
        <taxon>Actinomycetes</taxon>
        <taxon>Pseudonocardiales</taxon>
        <taxon>Pseudonocardiaceae</taxon>
        <taxon>Pseudonocardia</taxon>
    </lineage>
</organism>
<keyword evidence="2" id="KW-0378">Hydrolase</keyword>
<keyword evidence="3" id="KW-1185">Reference proteome</keyword>
<dbReference type="PRINTS" id="PR00412">
    <property type="entry name" value="EPOXHYDRLASE"/>
</dbReference>